<sequence>MASTVSSAFRSLAARSMDRAFLVSMINFQVKIARSVRAIDDRDRVLFDRFFITTTGIHIGCHWVAVNPEGQQALLLPAQDALTLEYYHRFVPSRDDICVIGHQVLLRRIGNYPASSLVVA</sequence>
<protein>
    <submittedName>
        <fullName evidence="1">Uncharacterized protein</fullName>
    </submittedName>
</protein>
<evidence type="ECO:0000313" key="1">
    <source>
        <dbReference type="EMBL" id="UBJ25985.1"/>
    </source>
</evidence>
<organism evidence="1">
    <name type="scientific">Sichuan mosquito tymo-like virus</name>
    <dbReference type="NCBI Taxonomy" id="2864015"/>
    <lineage>
        <taxon>Viruses</taxon>
        <taxon>Riboviria</taxon>
        <taxon>Orthornavirae</taxon>
        <taxon>Kitrinoviricota</taxon>
        <taxon>Alsuviricetes</taxon>
        <taxon>Tymovirales</taxon>
    </lineage>
</organism>
<dbReference type="EMBL" id="MZ556262">
    <property type="protein sequence ID" value="UBJ25985.1"/>
    <property type="molecule type" value="Genomic_RNA"/>
</dbReference>
<accession>A0A8K1M5A1</accession>
<name>A0A8K1M5A1_9VIRU</name>
<reference evidence="1" key="1">
    <citation type="submission" date="2021-07" db="EMBL/GenBank/DDBJ databases">
        <title>Communication and adaptive evolution of viruses within giant pandas and their associated organisms in a local ecological environment.</title>
        <authorList>
            <person name="Zhao M."/>
            <person name="Liu S."/>
            <person name="Zhang W."/>
        </authorList>
    </citation>
    <scope>NUCLEOTIDE SEQUENCE</scope>
    <source>
        <strain evidence="1">Mos142Tym01-8</strain>
    </source>
</reference>
<proteinExistence type="predicted"/>